<dbReference type="AlphaFoldDB" id="A0A828ZL36"/>
<organism evidence="1 2">
    <name type="scientific">Enterococcus faecium EnGen0003</name>
    <dbReference type="NCBI Taxonomy" id="1138901"/>
    <lineage>
        <taxon>Bacteria</taxon>
        <taxon>Bacillati</taxon>
        <taxon>Bacillota</taxon>
        <taxon>Bacilli</taxon>
        <taxon>Lactobacillales</taxon>
        <taxon>Enterococcaceae</taxon>
        <taxon>Enterococcus</taxon>
    </lineage>
</organism>
<evidence type="ECO:0000313" key="1">
    <source>
        <dbReference type="EMBL" id="ELB02110.1"/>
    </source>
</evidence>
<dbReference type="EMBL" id="AHXC01000005">
    <property type="protein sequence ID" value="ELB02110.1"/>
    <property type="molecule type" value="Genomic_DNA"/>
</dbReference>
<evidence type="ECO:0000313" key="2">
    <source>
        <dbReference type="Proteomes" id="UP000010553"/>
    </source>
</evidence>
<sequence>MNFLKNLFKKEKQQKEEFHTKHPSNEALFSDEWEAVPEYIPTSSENNEIVSVISAAIVANDQPKSRFVVRSIQERNPEAVLVSMIATSIVAGEKEKSQFIVRKIMRKKEK</sequence>
<name>A0A828ZL36_ENTFC</name>
<accession>A0A828ZL36</accession>
<proteinExistence type="predicted"/>
<gene>
    <name evidence="1" type="ORF">OIE_04536</name>
</gene>
<dbReference type="Proteomes" id="UP000010553">
    <property type="component" value="Unassembled WGS sequence"/>
</dbReference>
<dbReference type="RefSeq" id="WP_002312306.1">
    <property type="nucleotide sequence ID" value="NZ_KB029692.1"/>
</dbReference>
<comment type="caution">
    <text evidence="1">The sequence shown here is derived from an EMBL/GenBank/DDBJ whole genome shotgun (WGS) entry which is preliminary data.</text>
</comment>
<reference evidence="1 2" key="1">
    <citation type="submission" date="2012-12" db="EMBL/GenBank/DDBJ databases">
        <title>The Genome Sequence of Enterococcus faecium E1590.</title>
        <authorList>
            <consortium name="The Broad Institute Genome Sequencing Platform"/>
            <consortium name="The Broad Institute Genome Sequencing Center for Infectious Disease"/>
            <person name="Earl A.M."/>
            <person name="Gilmore M.S."/>
            <person name="van Schaik W."/>
            <person name="Lebreton F."/>
            <person name="Willems R.J."/>
            <person name="Walker B."/>
            <person name="Young S.K."/>
            <person name="Zeng Q."/>
            <person name="Gargeya S."/>
            <person name="Fitzgerald M."/>
            <person name="Haas B."/>
            <person name="Abouelleil A."/>
            <person name="Alvarado L."/>
            <person name="Arachchi H.M."/>
            <person name="Berlin A.M."/>
            <person name="Chapman S.B."/>
            <person name="Dewar J."/>
            <person name="Goldberg J."/>
            <person name="Griggs A."/>
            <person name="Gujja S."/>
            <person name="Hansen M."/>
            <person name="Howarth C."/>
            <person name="Imamovic A."/>
            <person name="Larimer J."/>
            <person name="McCowan C."/>
            <person name="Murphy C."/>
            <person name="Neiman D."/>
            <person name="Pearson M."/>
            <person name="Priest M."/>
            <person name="Roberts A."/>
            <person name="Saif S."/>
            <person name="Shea T."/>
            <person name="Sisk P."/>
            <person name="Sykes S."/>
            <person name="Wortman J."/>
            <person name="Nusbaum C."/>
            <person name="Birren B."/>
        </authorList>
    </citation>
    <scope>NUCLEOTIDE SEQUENCE [LARGE SCALE GENOMIC DNA]</scope>
    <source>
        <strain evidence="1 2">E1590</strain>
    </source>
</reference>
<protein>
    <submittedName>
        <fullName evidence="1">Uncharacterized protein</fullName>
    </submittedName>
</protein>